<name>A0A396HTK7_MEDTR</name>
<proteinExistence type="predicted"/>
<dbReference type="Pfam" id="PF13947">
    <property type="entry name" value="GUB_WAK_bind"/>
    <property type="match status" value="1"/>
</dbReference>
<evidence type="ECO:0000256" key="2">
    <source>
        <dbReference type="ARBA" id="ARBA00022729"/>
    </source>
</evidence>
<accession>A0A396HTK7</accession>
<sequence>MASYLVFYFLFLFSYFLLLLSAAPEWDTKCAKEKVSCGYLGEISFPFTTVDKRECGLYIIGCDNNSSVKTINLINQTYEIDSISYMNNSAIIYGLNSSELEPIKNKPNFSINTVNFYVCNHGYDNSHDNKFKYKNCADYDIYFTSTPDKPPMFPIFPLACFPVPFETFNCVDIISLLEIKVDLESCEGCYLEGKSCLLNQETLNFTCGPGKHIIFYRHSFICGTRLYGFMFQTMYTHCSLTISFCYVVLKPPIPKRNDRHLKNAVIGTVL</sequence>
<evidence type="ECO:0000313" key="6">
    <source>
        <dbReference type="Proteomes" id="UP000265566"/>
    </source>
</evidence>
<dbReference type="AlphaFoldDB" id="A0A396HTK7"/>
<dbReference type="GO" id="GO:0016020">
    <property type="term" value="C:membrane"/>
    <property type="evidence" value="ECO:0007669"/>
    <property type="project" value="UniProtKB-SubCell"/>
</dbReference>
<protein>
    <recommendedName>
        <fullName evidence="4">Wall-associated receptor kinase galacturonan-binding domain-containing protein</fullName>
    </recommendedName>
</protein>
<dbReference type="InterPro" id="IPR025287">
    <property type="entry name" value="WAK_GUB"/>
</dbReference>
<keyword evidence="2 3" id="KW-0732">Signal</keyword>
<gene>
    <name evidence="5" type="ORF">MtrunA17_Chr5g0423041</name>
</gene>
<feature type="chain" id="PRO_5017441295" description="Wall-associated receptor kinase galacturonan-binding domain-containing protein" evidence="3">
    <location>
        <begin position="23"/>
        <end position="270"/>
    </location>
</feature>
<dbReference type="Gramene" id="rna31138">
    <property type="protein sequence ID" value="RHN55861.1"/>
    <property type="gene ID" value="gene31138"/>
</dbReference>
<dbReference type="EMBL" id="PSQE01000005">
    <property type="protein sequence ID" value="RHN55861.1"/>
    <property type="molecule type" value="Genomic_DNA"/>
</dbReference>
<dbReference type="GO" id="GO:0030247">
    <property type="term" value="F:polysaccharide binding"/>
    <property type="evidence" value="ECO:0007669"/>
    <property type="project" value="InterPro"/>
</dbReference>
<dbReference type="Proteomes" id="UP000265566">
    <property type="component" value="Chromosome 5"/>
</dbReference>
<reference evidence="6" key="1">
    <citation type="journal article" date="2018" name="Nat. Plants">
        <title>Whole-genome landscape of Medicago truncatula symbiotic genes.</title>
        <authorList>
            <person name="Pecrix Y."/>
            <person name="Staton S.E."/>
            <person name="Sallet E."/>
            <person name="Lelandais-Briere C."/>
            <person name="Moreau S."/>
            <person name="Carrere S."/>
            <person name="Blein T."/>
            <person name="Jardinaud M.F."/>
            <person name="Latrasse D."/>
            <person name="Zouine M."/>
            <person name="Zahm M."/>
            <person name="Kreplak J."/>
            <person name="Mayjonade B."/>
            <person name="Satge C."/>
            <person name="Perez M."/>
            <person name="Cauet S."/>
            <person name="Marande W."/>
            <person name="Chantry-Darmon C."/>
            <person name="Lopez-Roques C."/>
            <person name="Bouchez O."/>
            <person name="Berard A."/>
            <person name="Debelle F."/>
            <person name="Munos S."/>
            <person name="Bendahmane A."/>
            <person name="Berges H."/>
            <person name="Niebel A."/>
            <person name="Buitink J."/>
            <person name="Frugier F."/>
            <person name="Benhamed M."/>
            <person name="Crespi M."/>
            <person name="Gouzy J."/>
            <person name="Gamas P."/>
        </authorList>
    </citation>
    <scope>NUCLEOTIDE SEQUENCE [LARGE SCALE GENOMIC DNA]</scope>
    <source>
        <strain evidence="6">cv. Jemalong A17</strain>
    </source>
</reference>
<comment type="caution">
    <text evidence="5">The sequence shown here is derived from an EMBL/GenBank/DDBJ whole genome shotgun (WGS) entry which is preliminary data.</text>
</comment>
<feature type="domain" description="Wall-associated receptor kinase galacturonan-binding" evidence="4">
    <location>
        <begin position="30"/>
        <end position="91"/>
    </location>
</feature>
<evidence type="ECO:0000259" key="4">
    <source>
        <dbReference type="Pfam" id="PF13947"/>
    </source>
</evidence>
<comment type="subcellular location">
    <subcellularLocation>
        <location evidence="1">Membrane</location>
        <topology evidence="1">Single-pass membrane protein</topology>
    </subcellularLocation>
</comment>
<evidence type="ECO:0000256" key="3">
    <source>
        <dbReference type="SAM" id="SignalP"/>
    </source>
</evidence>
<evidence type="ECO:0000313" key="5">
    <source>
        <dbReference type="EMBL" id="RHN55861.1"/>
    </source>
</evidence>
<organism evidence="5 6">
    <name type="scientific">Medicago truncatula</name>
    <name type="common">Barrel medic</name>
    <name type="synonym">Medicago tribuloides</name>
    <dbReference type="NCBI Taxonomy" id="3880"/>
    <lineage>
        <taxon>Eukaryota</taxon>
        <taxon>Viridiplantae</taxon>
        <taxon>Streptophyta</taxon>
        <taxon>Embryophyta</taxon>
        <taxon>Tracheophyta</taxon>
        <taxon>Spermatophyta</taxon>
        <taxon>Magnoliopsida</taxon>
        <taxon>eudicotyledons</taxon>
        <taxon>Gunneridae</taxon>
        <taxon>Pentapetalae</taxon>
        <taxon>rosids</taxon>
        <taxon>fabids</taxon>
        <taxon>Fabales</taxon>
        <taxon>Fabaceae</taxon>
        <taxon>Papilionoideae</taxon>
        <taxon>50 kb inversion clade</taxon>
        <taxon>NPAAA clade</taxon>
        <taxon>Hologalegina</taxon>
        <taxon>IRL clade</taxon>
        <taxon>Trifolieae</taxon>
        <taxon>Medicago</taxon>
    </lineage>
</organism>
<evidence type="ECO:0000256" key="1">
    <source>
        <dbReference type="ARBA" id="ARBA00004167"/>
    </source>
</evidence>
<feature type="signal peptide" evidence="3">
    <location>
        <begin position="1"/>
        <end position="22"/>
    </location>
</feature>